<dbReference type="Pfam" id="PF00098">
    <property type="entry name" value="zf-CCHC"/>
    <property type="match status" value="1"/>
</dbReference>
<evidence type="ECO:0000256" key="1">
    <source>
        <dbReference type="PROSITE-ProRule" id="PRU00047"/>
    </source>
</evidence>
<dbReference type="GO" id="GO:0005634">
    <property type="term" value="C:nucleus"/>
    <property type="evidence" value="ECO:0007669"/>
    <property type="project" value="TreeGrafter"/>
</dbReference>
<dbReference type="PROSITE" id="PS50158">
    <property type="entry name" value="ZF_CCHC"/>
    <property type="match status" value="1"/>
</dbReference>
<feature type="domain" description="CCHC-type" evidence="5">
    <location>
        <begin position="179"/>
        <end position="194"/>
    </location>
</feature>
<dbReference type="EMBL" id="BSYO01000009">
    <property type="protein sequence ID" value="GMH09854.1"/>
    <property type="molecule type" value="Genomic_DNA"/>
</dbReference>
<dbReference type="SUPFAM" id="SSF57756">
    <property type="entry name" value="Retrovirus zinc finger-like domains"/>
    <property type="match status" value="1"/>
</dbReference>
<feature type="region of interest" description="Disordered" evidence="3">
    <location>
        <begin position="193"/>
        <end position="327"/>
    </location>
</feature>
<evidence type="ECO:0000313" key="6">
    <source>
        <dbReference type="EMBL" id="GMH09854.1"/>
    </source>
</evidence>
<accession>A0AAD3XMI7</accession>
<dbReference type="Gene3D" id="4.10.60.10">
    <property type="entry name" value="Zinc finger, CCHC-type"/>
    <property type="match status" value="1"/>
</dbReference>
<feature type="compositionally biased region" description="Basic and acidic residues" evidence="3">
    <location>
        <begin position="211"/>
        <end position="290"/>
    </location>
</feature>
<dbReference type="SMART" id="SM00360">
    <property type="entry name" value="RRM"/>
    <property type="match status" value="1"/>
</dbReference>
<dbReference type="GO" id="GO:0008270">
    <property type="term" value="F:zinc ion binding"/>
    <property type="evidence" value="ECO:0007669"/>
    <property type="project" value="UniProtKB-KW"/>
</dbReference>
<dbReference type="InterPro" id="IPR012677">
    <property type="entry name" value="Nucleotide-bd_a/b_plait_sf"/>
</dbReference>
<keyword evidence="1" id="KW-0862">Zinc</keyword>
<dbReference type="AlphaFoldDB" id="A0AAD3XMI7"/>
<protein>
    <submittedName>
        <fullName evidence="6">Uncharacterized protein</fullName>
    </submittedName>
</protein>
<proteinExistence type="predicted"/>
<keyword evidence="1" id="KW-0479">Metal-binding</keyword>
<comment type="caution">
    <text evidence="6">The sequence shown here is derived from an EMBL/GenBank/DDBJ whole genome shotgun (WGS) entry which is preliminary data.</text>
</comment>
<feature type="compositionally biased region" description="Low complexity" evidence="3">
    <location>
        <begin position="194"/>
        <end position="205"/>
    </location>
</feature>
<evidence type="ECO:0000256" key="3">
    <source>
        <dbReference type="SAM" id="MobiDB-lite"/>
    </source>
</evidence>
<evidence type="ECO:0000259" key="5">
    <source>
        <dbReference type="PROSITE" id="PS50158"/>
    </source>
</evidence>
<name>A0AAD3XMI7_NEPGR</name>
<dbReference type="SUPFAM" id="SSF54928">
    <property type="entry name" value="RNA-binding domain, RBD"/>
    <property type="match status" value="1"/>
</dbReference>
<evidence type="ECO:0000256" key="2">
    <source>
        <dbReference type="PROSITE-ProRule" id="PRU00176"/>
    </source>
</evidence>
<dbReference type="InterPro" id="IPR036875">
    <property type="entry name" value="Znf_CCHC_sf"/>
</dbReference>
<dbReference type="PANTHER" id="PTHR48031:SF2">
    <property type="entry name" value="RNA-BINDING PROTEIN 4"/>
    <property type="match status" value="1"/>
</dbReference>
<keyword evidence="1" id="KW-0863">Zinc-finger</keyword>
<evidence type="ECO:0000259" key="4">
    <source>
        <dbReference type="PROSITE" id="PS50102"/>
    </source>
</evidence>
<feature type="compositionally biased region" description="Basic and acidic residues" evidence="3">
    <location>
        <begin position="299"/>
        <end position="327"/>
    </location>
</feature>
<dbReference type="PROSITE" id="PS50102">
    <property type="entry name" value="RRM"/>
    <property type="match status" value="1"/>
</dbReference>
<evidence type="ECO:0000313" key="7">
    <source>
        <dbReference type="Proteomes" id="UP001279734"/>
    </source>
</evidence>
<dbReference type="InterPro" id="IPR000504">
    <property type="entry name" value="RRM_dom"/>
</dbReference>
<keyword evidence="7" id="KW-1185">Reference proteome</keyword>
<gene>
    <name evidence="6" type="ORF">Nepgr_011695</name>
</gene>
<feature type="domain" description="RRM" evidence="4">
    <location>
        <begin position="66"/>
        <end position="144"/>
    </location>
</feature>
<dbReference type="PANTHER" id="PTHR48031">
    <property type="entry name" value="SRA STEM-LOOP-INTERACTING RNA-BINDING PROTEIN, MITOCHONDRIAL"/>
    <property type="match status" value="1"/>
</dbReference>
<dbReference type="Pfam" id="PF00076">
    <property type="entry name" value="RRM_1"/>
    <property type="match status" value="1"/>
</dbReference>
<dbReference type="GO" id="GO:0003729">
    <property type="term" value="F:mRNA binding"/>
    <property type="evidence" value="ECO:0007669"/>
    <property type="project" value="TreeGrafter"/>
</dbReference>
<dbReference type="Proteomes" id="UP001279734">
    <property type="component" value="Unassembled WGS sequence"/>
</dbReference>
<dbReference type="InterPro" id="IPR001878">
    <property type="entry name" value="Znf_CCHC"/>
</dbReference>
<reference evidence="6" key="1">
    <citation type="submission" date="2023-05" db="EMBL/GenBank/DDBJ databases">
        <title>Nepenthes gracilis genome sequencing.</title>
        <authorList>
            <person name="Fukushima K."/>
        </authorList>
    </citation>
    <scope>NUCLEOTIDE SEQUENCE</scope>
    <source>
        <strain evidence="6">SING2019-196</strain>
    </source>
</reference>
<organism evidence="6 7">
    <name type="scientific">Nepenthes gracilis</name>
    <name type="common">Slender pitcher plant</name>
    <dbReference type="NCBI Taxonomy" id="150966"/>
    <lineage>
        <taxon>Eukaryota</taxon>
        <taxon>Viridiplantae</taxon>
        <taxon>Streptophyta</taxon>
        <taxon>Embryophyta</taxon>
        <taxon>Tracheophyta</taxon>
        <taxon>Spermatophyta</taxon>
        <taxon>Magnoliopsida</taxon>
        <taxon>eudicotyledons</taxon>
        <taxon>Gunneridae</taxon>
        <taxon>Pentapetalae</taxon>
        <taxon>Caryophyllales</taxon>
        <taxon>Nepenthaceae</taxon>
        <taxon>Nepenthes</taxon>
    </lineage>
</organism>
<dbReference type="SMART" id="SM00343">
    <property type="entry name" value="ZnF_C2HC"/>
    <property type="match status" value="1"/>
</dbReference>
<sequence length="327" mass="37892">MNRGPKKRRFNENKVGFIVKVDSPILVLSFYFHFQNLHCLRRKLSLAKRRDTPGFFCEKMAGREENRIFIGGLGWNSTERHLQDVFSRYGKVLDCLVMADRDTGRPRGFGFITFADPRAMEDAIRDMHGRELDGRVISVNKAEPKLGTEDPYYSRSGDHLLGHRESYRGVRVVDRSDECFKCGRLGHWARDCPSSNDSKYSSKSSFGRGGTRGDRIGGDRYDDRFDGGRYSDRDRLDSRDRYGTHYDYGNERYQPIEDRLGGDRYMDRDPQNGYGRDRGYERDGGLRGGDRYGTGGPTRYDRGSYRDKQRGPYDRPRSGRTSSYDRY</sequence>
<dbReference type="Gene3D" id="3.30.70.330">
    <property type="match status" value="1"/>
</dbReference>
<dbReference type="InterPro" id="IPR035979">
    <property type="entry name" value="RBD_domain_sf"/>
</dbReference>
<keyword evidence="2" id="KW-0694">RNA-binding</keyword>